<evidence type="ECO:0000313" key="2">
    <source>
        <dbReference type="EMBL" id="AGH96698.1"/>
    </source>
</evidence>
<dbReference type="HOGENOM" id="CLU_2566922_0_0_7"/>
<dbReference type="EMBL" id="CP003537">
    <property type="protein sequence ID" value="AGH96698.1"/>
    <property type="molecule type" value="Genomic_DNA"/>
</dbReference>
<feature type="region of interest" description="Disordered" evidence="1">
    <location>
        <begin position="1"/>
        <end position="23"/>
    </location>
</feature>
<evidence type="ECO:0000313" key="3">
    <source>
        <dbReference type="Proteomes" id="UP000012040"/>
    </source>
</evidence>
<dbReference type="KEGG" id="bex:A11Q_2482"/>
<organism evidence="2 3">
    <name type="scientific">Pseudobdellovibrio exovorus JSS</name>
    <dbReference type="NCBI Taxonomy" id="1184267"/>
    <lineage>
        <taxon>Bacteria</taxon>
        <taxon>Pseudomonadati</taxon>
        <taxon>Bdellovibrionota</taxon>
        <taxon>Bdellovibrionia</taxon>
        <taxon>Bdellovibrionales</taxon>
        <taxon>Pseudobdellovibrionaceae</taxon>
        <taxon>Pseudobdellovibrio</taxon>
    </lineage>
</organism>
<proteinExistence type="predicted"/>
<name>M4VBT8_9BACT</name>
<dbReference type="AlphaFoldDB" id="M4VBT8"/>
<keyword evidence="3" id="KW-1185">Reference proteome</keyword>
<reference evidence="2 3" key="1">
    <citation type="journal article" date="2013" name="ISME J.">
        <title>By their genes ye shall know them: genomic signatures of predatory bacteria.</title>
        <authorList>
            <person name="Pasternak Z."/>
            <person name="Pietrokovski S."/>
            <person name="Rotem O."/>
            <person name="Gophna U."/>
            <person name="Lurie-Weinberger M.N."/>
            <person name="Jurkevitch E."/>
        </authorList>
    </citation>
    <scope>NUCLEOTIDE SEQUENCE [LARGE SCALE GENOMIC DNA]</scope>
    <source>
        <strain evidence="2 3">JSS</strain>
    </source>
</reference>
<dbReference type="PATRIC" id="fig|1184267.3.peg.2509"/>
<dbReference type="RefSeq" id="WP_015471188.1">
    <property type="nucleotide sequence ID" value="NC_020813.1"/>
</dbReference>
<protein>
    <submittedName>
        <fullName evidence="2">Uncharacterized protein</fullName>
    </submittedName>
</protein>
<evidence type="ECO:0000256" key="1">
    <source>
        <dbReference type="SAM" id="MobiDB-lite"/>
    </source>
</evidence>
<sequence length="81" mass="9084">MKKSENKNSKSTVKKPTKNAPNLVELNQQVATTSHGANGEIGIISSMTEDEKFFVDKIKSMFQPQTEEQLHYALFENVVAK</sequence>
<accession>M4VBT8</accession>
<gene>
    <name evidence="2" type="ORF">A11Q_2482</name>
</gene>
<dbReference type="STRING" id="1184267.A11Q_2482"/>
<dbReference type="Proteomes" id="UP000012040">
    <property type="component" value="Chromosome"/>
</dbReference>